<dbReference type="EMBL" id="FWXI01000001">
    <property type="protein sequence ID" value="SMC35048.1"/>
    <property type="molecule type" value="Genomic_DNA"/>
</dbReference>
<protein>
    <submittedName>
        <fullName evidence="12">Amino acid/polyamine/organocation transporter, APC superfamily (TC 2.A.3)</fullName>
    </submittedName>
</protein>
<evidence type="ECO:0000256" key="5">
    <source>
        <dbReference type="ARBA" id="ARBA00022519"/>
    </source>
</evidence>
<dbReference type="Pfam" id="PF00324">
    <property type="entry name" value="AA_permease"/>
    <property type="match status" value="1"/>
</dbReference>
<feature type="transmembrane region" description="Helical" evidence="10">
    <location>
        <begin position="362"/>
        <end position="381"/>
    </location>
</feature>
<reference evidence="12 13" key="1">
    <citation type="submission" date="2017-04" db="EMBL/GenBank/DDBJ databases">
        <authorList>
            <person name="Afonso C.L."/>
            <person name="Miller P.J."/>
            <person name="Scott M.A."/>
            <person name="Spackman E."/>
            <person name="Goraichik I."/>
            <person name="Dimitrov K.M."/>
            <person name="Suarez D.L."/>
            <person name="Swayne D.E."/>
        </authorList>
    </citation>
    <scope>NUCLEOTIDE SEQUENCE [LARGE SCALE GENOMIC DNA]</scope>
    <source>
        <strain evidence="12 13">DSM 5090</strain>
    </source>
</reference>
<feature type="transmembrane region" description="Helical" evidence="10">
    <location>
        <begin position="281"/>
        <end position="302"/>
    </location>
</feature>
<name>A0A1W1YH43_9FIRM</name>
<evidence type="ECO:0000259" key="11">
    <source>
        <dbReference type="Pfam" id="PF00324"/>
    </source>
</evidence>
<feature type="transmembrane region" description="Helical" evidence="10">
    <location>
        <begin position="19"/>
        <end position="36"/>
    </location>
</feature>
<evidence type="ECO:0000313" key="12">
    <source>
        <dbReference type="EMBL" id="SMC35048.1"/>
    </source>
</evidence>
<dbReference type="Gene3D" id="1.20.1740.10">
    <property type="entry name" value="Amino acid/polyamine transporter I"/>
    <property type="match status" value="1"/>
</dbReference>
<evidence type="ECO:0000256" key="2">
    <source>
        <dbReference type="ARBA" id="ARBA00008583"/>
    </source>
</evidence>
<evidence type="ECO:0000313" key="13">
    <source>
        <dbReference type="Proteomes" id="UP000192738"/>
    </source>
</evidence>
<feature type="transmembrane region" description="Helical" evidence="10">
    <location>
        <begin position="402"/>
        <end position="425"/>
    </location>
</feature>
<dbReference type="InterPro" id="IPR004840">
    <property type="entry name" value="Amino_acid_permease_CS"/>
</dbReference>
<feature type="transmembrane region" description="Helical" evidence="10">
    <location>
        <begin position="240"/>
        <end position="261"/>
    </location>
</feature>
<dbReference type="Proteomes" id="UP000192738">
    <property type="component" value="Unassembled WGS sequence"/>
</dbReference>
<dbReference type="InterPro" id="IPR004841">
    <property type="entry name" value="AA-permease/SLC12A_dom"/>
</dbReference>
<keyword evidence="7" id="KW-0029">Amino-acid transport</keyword>
<evidence type="ECO:0000256" key="8">
    <source>
        <dbReference type="ARBA" id="ARBA00022989"/>
    </source>
</evidence>
<dbReference type="GO" id="GO:0005886">
    <property type="term" value="C:plasma membrane"/>
    <property type="evidence" value="ECO:0007669"/>
    <property type="project" value="UniProtKB-SubCell"/>
</dbReference>
<dbReference type="FunFam" id="1.20.1740.10:FF:000001">
    <property type="entry name" value="Amino acid permease"/>
    <property type="match status" value="1"/>
</dbReference>
<evidence type="ECO:0000256" key="4">
    <source>
        <dbReference type="ARBA" id="ARBA00022475"/>
    </source>
</evidence>
<dbReference type="PROSITE" id="PS00218">
    <property type="entry name" value="AMINO_ACID_PERMEASE_1"/>
    <property type="match status" value="1"/>
</dbReference>
<keyword evidence="13" id="KW-1185">Reference proteome</keyword>
<proteinExistence type="inferred from homology"/>
<dbReference type="RefSeq" id="WP_084573833.1">
    <property type="nucleotide sequence ID" value="NZ_CP155572.1"/>
</dbReference>
<feature type="domain" description="Amino acid permease/ SLC12A" evidence="11">
    <location>
        <begin position="18"/>
        <end position="453"/>
    </location>
</feature>
<feature type="transmembrane region" description="Helical" evidence="10">
    <location>
        <begin position="42"/>
        <end position="62"/>
    </location>
</feature>
<dbReference type="AlphaFoldDB" id="A0A1W1YH43"/>
<dbReference type="OrthoDB" id="9780162at2"/>
<feature type="transmembrane region" description="Helical" evidence="10">
    <location>
        <begin position="431"/>
        <end position="447"/>
    </location>
</feature>
<keyword evidence="5" id="KW-0997">Cell inner membrane</keyword>
<evidence type="ECO:0000256" key="7">
    <source>
        <dbReference type="ARBA" id="ARBA00022970"/>
    </source>
</evidence>
<keyword evidence="6 10" id="KW-0812">Transmembrane</keyword>
<feature type="transmembrane region" description="Helical" evidence="10">
    <location>
        <begin position="155"/>
        <end position="179"/>
    </location>
</feature>
<dbReference type="PIRSF" id="PIRSF006060">
    <property type="entry name" value="AA_transporter"/>
    <property type="match status" value="1"/>
</dbReference>
<keyword evidence="9 10" id="KW-0472">Membrane</keyword>
<evidence type="ECO:0000256" key="10">
    <source>
        <dbReference type="SAM" id="Phobius"/>
    </source>
</evidence>
<comment type="subcellular location">
    <subcellularLocation>
        <location evidence="1">Cell inner membrane</location>
        <topology evidence="1">Multi-pass membrane protein</topology>
    </subcellularLocation>
</comment>
<keyword evidence="4" id="KW-1003">Cell membrane</keyword>
<feature type="transmembrane region" description="Helical" evidence="10">
    <location>
        <begin position="334"/>
        <end position="356"/>
    </location>
</feature>
<keyword evidence="8 10" id="KW-1133">Transmembrane helix</keyword>
<sequence length="471" mass="52290">MSENSQDESLQRGLKNRHIQLIALGGAIGTGLFYGSTKAIQIAGPAVMLSYLIGGIIIFWIMRHMGEMLVDEPVSGSFSHFAYKYWGDFPGFLSGWNYWIAYVLVNMAELTVVGKYVQFWWPDIPVWVTALVCWAFLTGINLIHVKLYGEFEFWFAIIKVVAIIGMIVFGTMILLNGQAGASSGVGNLWNYGGFFPNGLEGFLCSLAIVMFAYGGTELIGVTAGEADNPKKTIPMAINQVMWRILIFYVGALLIILMIYPWNQLGAGGAEGSPFVQIFSKIGISSAAALLNVVVITAALSAYNSGLYSNGRMLYNLAQQGNAPSMFKKLNKGGVPVVGVLFSSFLMGLVVFLNYLIESQVFTYLMALVVSADIISWVMISVSHMKFRQAKIAEGAKIEFPAVWYPVTNYICIGFLAMIFAVMWYLGEDWRISMYLTPIWLVILWIGYKCKPQAKQARILNDNEMNEIMLKE</sequence>
<gene>
    <name evidence="12" type="ORF">SAMN04488500_101324</name>
</gene>
<keyword evidence="3" id="KW-0813">Transport</keyword>
<dbReference type="GO" id="GO:0055085">
    <property type="term" value="P:transmembrane transport"/>
    <property type="evidence" value="ECO:0007669"/>
    <property type="project" value="InterPro"/>
</dbReference>
<organism evidence="12 13">
    <name type="scientific">Sporomusa malonica</name>
    <dbReference type="NCBI Taxonomy" id="112901"/>
    <lineage>
        <taxon>Bacteria</taxon>
        <taxon>Bacillati</taxon>
        <taxon>Bacillota</taxon>
        <taxon>Negativicutes</taxon>
        <taxon>Selenomonadales</taxon>
        <taxon>Sporomusaceae</taxon>
        <taxon>Sporomusa</taxon>
    </lineage>
</organism>
<feature type="transmembrane region" description="Helical" evidence="10">
    <location>
        <begin position="199"/>
        <end position="219"/>
    </location>
</feature>
<accession>A0A1W1YH43</accession>
<comment type="similarity">
    <text evidence="2">Belongs to the amino acid-polyamine-organocation (APC) superfamily. Amino acid transporter (AAT) (TC 2.A.3.1) family.</text>
</comment>
<evidence type="ECO:0000256" key="6">
    <source>
        <dbReference type="ARBA" id="ARBA00022692"/>
    </source>
</evidence>
<dbReference type="GO" id="GO:0006865">
    <property type="term" value="P:amino acid transport"/>
    <property type="evidence" value="ECO:0007669"/>
    <property type="project" value="UniProtKB-KW"/>
</dbReference>
<feature type="transmembrane region" description="Helical" evidence="10">
    <location>
        <begin position="83"/>
        <end position="104"/>
    </location>
</feature>
<feature type="transmembrane region" description="Helical" evidence="10">
    <location>
        <begin position="124"/>
        <end position="143"/>
    </location>
</feature>
<evidence type="ECO:0000256" key="1">
    <source>
        <dbReference type="ARBA" id="ARBA00004429"/>
    </source>
</evidence>
<evidence type="ECO:0000256" key="9">
    <source>
        <dbReference type="ARBA" id="ARBA00023136"/>
    </source>
</evidence>
<evidence type="ECO:0000256" key="3">
    <source>
        <dbReference type="ARBA" id="ARBA00022448"/>
    </source>
</evidence>
<dbReference type="PANTHER" id="PTHR43495:SF4">
    <property type="entry name" value="AROMATIC AMINO ACID TRANSPORT PROTEIN AROP"/>
    <property type="match status" value="1"/>
</dbReference>
<dbReference type="PANTHER" id="PTHR43495">
    <property type="entry name" value="GABA PERMEASE"/>
    <property type="match status" value="1"/>
</dbReference>